<proteinExistence type="predicted"/>
<organism evidence="1 2">
    <name type="scientific">Alligator mississippiensis</name>
    <name type="common">American alligator</name>
    <dbReference type="NCBI Taxonomy" id="8496"/>
    <lineage>
        <taxon>Eukaryota</taxon>
        <taxon>Metazoa</taxon>
        <taxon>Chordata</taxon>
        <taxon>Craniata</taxon>
        <taxon>Vertebrata</taxon>
        <taxon>Euteleostomi</taxon>
        <taxon>Archelosauria</taxon>
        <taxon>Archosauria</taxon>
        <taxon>Crocodylia</taxon>
        <taxon>Alligatoridae</taxon>
        <taxon>Alligatorinae</taxon>
        <taxon>Alligator</taxon>
    </lineage>
</organism>
<evidence type="ECO:0000313" key="2">
    <source>
        <dbReference type="Proteomes" id="UP000050525"/>
    </source>
</evidence>
<dbReference type="EMBL" id="AKHW03003911">
    <property type="protein sequence ID" value="KYO32537.1"/>
    <property type="molecule type" value="Genomic_DNA"/>
</dbReference>
<gene>
    <name evidence="1" type="ORF">Y1Q_0013048</name>
</gene>
<reference evidence="1 2" key="1">
    <citation type="journal article" date="2012" name="Genome Biol.">
        <title>Sequencing three crocodilian genomes to illuminate the evolution of archosaurs and amniotes.</title>
        <authorList>
            <person name="St John J.A."/>
            <person name="Braun E.L."/>
            <person name="Isberg S.R."/>
            <person name="Miles L.G."/>
            <person name="Chong A.Y."/>
            <person name="Gongora J."/>
            <person name="Dalzell P."/>
            <person name="Moran C."/>
            <person name="Bed'hom B."/>
            <person name="Abzhanov A."/>
            <person name="Burgess S.C."/>
            <person name="Cooksey A.M."/>
            <person name="Castoe T.A."/>
            <person name="Crawford N.G."/>
            <person name="Densmore L.D."/>
            <person name="Drew J.C."/>
            <person name="Edwards S.V."/>
            <person name="Faircloth B.C."/>
            <person name="Fujita M.K."/>
            <person name="Greenwold M.J."/>
            <person name="Hoffmann F.G."/>
            <person name="Howard J.M."/>
            <person name="Iguchi T."/>
            <person name="Janes D.E."/>
            <person name="Khan S.Y."/>
            <person name="Kohno S."/>
            <person name="de Koning A.J."/>
            <person name="Lance S.L."/>
            <person name="McCarthy F.M."/>
            <person name="McCormack J.E."/>
            <person name="Merchant M.E."/>
            <person name="Peterson D.G."/>
            <person name="Pollock D.D."/>
            <person name="Pourmand N."/>
            <person name="Raney B.J."/>
            <person name="Roessler K.A."/>
            <person name="Sanford J.R."/>
            <person name="Sawyer R.H."/>
            <person name="Schmidt C.J."/>
            <person name="Triplett E.W."/>
            <person name="Tuberville T.D."/>
            <person name="Venegas-Anaya M."/>
            <person name="Howard J.T."/>
            <person name="Jarvis E.D."/>
            <person name="Guillette L.J.Jr."/>
            <person name="Glenn T.C."/>
            <person name="Green R.E."/>
            <person name="Ray D.A."/>
        </authorList>
    </citation>
    <scope>NUCLEOTIDE SEQUENCE [LARGE SCALE GENOMIC DNA]</scope>
    <source>
        <strain evidence="1">KSC_2009_1</strain>
    </source>
</reference>
<dbReference type="Proteomes" id="UP000050525">
    <property type="component" value="Unassembled WGS sequence"/>
</dbReference>
<comment type="caution">
    <text evidence="1">The sequence shown here is derived from an EMBL/GenBank/DDBJ whole genome shotgun (WGS) entry which is preliminary data.</text>
</comment>
<name>A0A151N707_ALLMI</name>
<dbReference type="AlphaFoldDB" id="A0A151N707"/>
<accession>A0A151N707</accession>
<keyword evidence="2" id="KW-1185">Reference proteome</keyword>
<sequence>MVLELLMGRRASSGESGEMAVAVHLCYSNLLQVFLSLKDFSQIPFQGVPDFSTCFISVQVMEKSRAGFYVHLE</sequence>
<evidence type="ECO:0000313" key="1">
    <source>
        <dbReference type="EMBL" id="KYO32537.1"/>
    </source>
</evidence>
<protein>
    <submittedName>
        <fullName evidence="1">Uncharacterized protein</fullName>
    </submittedName>
</protein>